<comment type="subcellular location">
    <subcellularLocation>
        <location evidence="1">Cell membrane</location>
        <topology evidence="1">Multi-pass membrane protein</topology>
    </subcellularLocation>
</comment>
<evidence type="ECO:0000256" key="6">
    <source>
        <dbReference type="ARBA" id="ARBA00023136"/>
    </source>
</evidence>
<dbReference type="RefSeq" id="WP_269331951.1">
    <property type="nucleotide sequence ID" value="NZ_JAMZFT010000001.1"/>
</dbReference>
<dbReference type="EMBL" id="JAMZFT010000001">
    <property type="protein sequence ID" value="MCP1336031.1"/>
    <property type="molecule type" value="Genomic_DNA"/>
</dbReference>
<dbReference type="Pfam" id="PF01899">
    <property type="entry name" value="MNHE"/>
    <property type="match status" value="1"/>
</dbReference>
<evidence type="ECO:0000256" key="3">
    <source>
        <dbReference type="ARBA" id="ARBA00022475"/>
    </source>
</evidence>
<dbReference type="GO" id="GO:0008324">
    <property type="term" value="F:monoatomic cation transmembrane transporter activity"/>
    <property type="evidence" value="ECO:0007669"/>
    <property type="project" value="InterPro"/>
</dbReference>
<evidence type="ECO:0000313" key="7">
    <source>
        <dbReference type="EMBL" id="MCP1336031.1"/>
    </source>
</evidence>
<dbReference type="PANTHER" id="PTHR34584:SF1">
    <property type="entry name" value="NA(+)_H(+) ANTIPORTER SUBUNIT E1"/>
    <property type="match status" value="1"/>
</dbReference>
<keyword evidence="8" id="KW-1185">Reference proteome</keyword>
<dbReference type="AlphaFoldDB" id="A0A9J6PHH7"/>
<evidence type="ECO:0000256" key="2">
    <source>
        <dbReference type="ARBA" id="ARBA00006228"/>
    </source>
</evidence>
<sequence>MLHSVTLGLGLAVLWLALSGYYDKPLLLGLGVFSVLLVTWIARRMDVVDGEAVPLQMRSAIFGYWPWLGKEITKSAIAVCKLALGPKSALSPTLVRVKASQRTDLGRVTYANSITLTPGTVTVDIDEDVLLVHGLTRAMAADVEAGEIDRRVTAAEGR</sequence>
<comment type="caution">
    <text evidence="7">The sequence shown here is derived from an EMBL/GenBank/DDBJ whole genome shotgun (WGS) entry which is preliminary data.</text>
</comment>
<dbReference type="GO" id="GO:0005886">
    <property type="term" value="C:plasma membrane"/>
    <property type="evidence" value="ECO:0007669"/>
    <property type="project" value="UniProtKB-SubCell"/>
</dbReference>
<dbReference type="PANTHER" id="PTHR34584">
    <property type="entry name" value="NA(+)/H(+) ANTIPORTER SUBUNIT E1"/>
    <property type="match status" value="1"/>
</dbReference>
<evidence type="ECO:0000256" key="5">
    <source>
        <dbReference type="ARBA" id="ARBA00022989"/>
    </source>
</evidence>
<protein>
    <submittedName>
        <fullName evidence="7">Na+/H+ antiporter subunit E</fullName>
    </submittedName>
</protein>
<name>A0A9J6PHH7_9PROT</name>
<organism evidence="7 8">
    <name type="scientific">Futiania mangrovi</name>
    <dbReference type="NCBI Taxonomy" id="2959716"/>
    <lineage>
        <taxon>Bacteria</taxon>
        <taxon>Pseudomonadati</taxon>
        <taxon>Pseudomonadota</taxon>
        <taxon>Alphaproteobacteria</taxon>
        <taxon>Futianiales</taxon>
        <taxon>Futianiaceae</taxon>
        <taxon>Futiania</taxon>
    </lineage>
</organism>
<dbReference type="Proteomes" id="UP001055804">
    <property type="component" value="Unassembled WGS sequence"/>
</dbReference>
<reference evidence="7" key="1">
    <citation type="submission" date="2022-06" db="EMBL/GenBank/DDBJ databases">
        <title>Isolation and Genomics of Futiania mangrovii gen. nov., sp. nov., a Rare and Metabolically-versatile member in the Class Alphaproteobacteria.</title>
        <authorList>
            <person name="Liu L."/>
            <person name="Huang W.-C."/>
            <person name="Pan J."/>
            <person name="Li J."/>
            <person name="Huang Y."/>
            <person name="Du H."/>
            <person name="Liu Y."/>
            <person name="Li M."/>
        </authorList>
    </citation>
    <scope>NUCLEOTIDE SEQUENCE</scope>
    <source>
        <strain evidence="7">FT118</strain>
    </source>
</reference>
<keyword evidence="3" id="KW-1003">Cell membrane</keyword>
<evidence type="ECO:0000256" key="4">
    <source>
        <dbReference type="ARBA" id="ARBA00022692"/>
    </source>
</evidence>
<keyword evidence="6" id="KW-0472">Membrane</keyword>
<keyword evidence="5" id="KW-1133">Transmembrane helix</keyword>
<comment type="similarity">
    <text evidence="2">Belongs to the CPA3 antiporters (TC 2.A.63) subunit E family.</text>
</comment>
<evidence type="ECO:0000313" key="8">
    <source>
        <dbReference type="Proteomes" id="UP001055804"/>
    </source>
</evidence>
<proteinExistence type="inferred from homology"/>
<accession>A0A9J6PHH7</accession>
<dbReference type="InterPro" id="IPR002758">
    <property type="entry name" value="Cation_antiport_E"/>
</dbReference>
<evidence type="ECO:0000256" key="1">
    <source>
        <dbReference type="ARBA" id="ARBA00004651"/>
    </source>
</evidence>
<keyword evidence="4" id="KW-0812">Transmembrane</keyword>
<gene>
    <name evidence="7" type="ORF">NJQ99_06400</name>
</gene>